<dbReference type="SUPFAM" id="SSF48498">
    <property type="entry name" value="Tetracyclin repressor-like, C-terminal domain"/>
    <property type="match status" value="1"/>
</dbReference>
<organism evidence="4 5">
    <name type="scientific">Pseudonocardia ammonioxydans</name>
    <dbReference type="NCBI Taxonomy" id="260086"/>
    <lineage>
        <taxon>Bacteria</taxon>
        <taxon>Bacillati</taxon>
        <taxon>Actinomycetota</taxon>
        <taxon>Actinomycetes</taxon>
        <taxon>Pseudonocardiales</taxon>
        <taxon>Pseudonocardiaceae</taxon>
        <taxon>Pseudonocardia</taxon>
    </lineage>
</organism>
<evidence type="ECO:0000313" key="5">
    <source>
        <dbReference type="Proteomes" id="UP000199614"/>
    </source>
</evidence>
<dbReference type="GO" id="GO:0003700">
    <property type="term" value="F:DNA-binding transcription factor activity"/>
    <property type="evidence" value="ECO:0007669"/>
    <property type="project" value="TreeGrafter"/>
</dbReference>
<dbReference type="Gene3D" id="1.10.357.10">
    <property type="entry name" value="Tetracycline Repressor, domain 2"/>
    <property type="match status" value="1"/>
</dbReference>
<feature type="domain" description="HTH tetR-type" evidence="3">
    <location>
        <begin position="11"/>
        <end position="70"/>
    </location>
</feature>
<dbReference type="GO" id="GO:0000976">
    <property type="term" value="F:transcription cis-regulatory region binding"/>
    <property type="evidence" value="ECO:0007669"/>
    <property type="project" value="TreeGrafter"/>
</dbReference>
<evidence type="ECO:0000259" key="3">
    <source>
        <dbReference type="PROSITE" id="PS50977"/>
    </source>
</evidence>
<reference evidence="4 5" key="1">
    <citation type="submission" date="2016-10" db="EMBL/GenBank/DDBJ databases">
        <authorList>
            <person name="de Groot N.N."/>
        </authorList>
    </citation>
    <scope>NUCLEOTIDE SEQUENCE [LARGE SCALE GENOMIC DNA]</scope>
    <source>
        <strain evidence="4 5">CGMCC 4.1877</strain>
    </source>
</reference>
<dbReference type="Pfam" id="PF17918">
    <property type="entry name" value="TetR_C_15"/>
    <property type="match status" value="1"/>
</dbReference>
<dbReference type="RefSeq" id="WP_218162607.1">
    <property type="nucleotide sequence ID" value="NZ_FOUY01000001.1"/>
</dbReference>
<dbReference type="Proteomes" id="UP000199614">
    <property type="component" value="Unassembled WGS sequence"/>
</dbReference>
<dbReference type="PANTHER" id="PTHR30055">
    <property type="entry name" value="HTH-TYPE TRANSCRIPTIONAL REGULATOR RUTR"/>
    <property type="match status" value="1"/>
</dbReference>
<evidence type="ECO:0000256" key="1">
    <source>
        <dbReference type="ARBA" id="ARBA00023125"/>
    </source>
</evidence>
<dbReference type="InterPro" id="IPR041669">
    <property type="entry name" value="TetR_C_15"/>
</dbReference>
<feature type="DNA-binding region" description="H-T-H motif" evidence="2">
    <location>
        <begin position="33"/>
        <end position="52"/>
    </location>
</feature>
<proteinExistence type="predicted"/>
<dbReference type="AlphaFoldDB" id="A0A1I4RWI7"/>
<dbReference type="InterPro" id="IPR009057">
    <property type="entry name" value="Homeodomain-like_sf"/>
</dbReference>
<dbReference type="Pfam" id="PF00440">
    <property type="entry name" value="TetR_N"/>
    <property type="match status" value="1"/>
</dbReference>
<dbReference type="InterPro" id="IPR050109">
    <property type="entry name" value="HTH-type_TetR-like_transc_reg"/>
</dbReference>
<keyword evidence="5" id="KW-1185">Reference proteome</keyword>
<protein>
    <submittedName>
        <fullName evidence="4">Transcriptional regulator, TetR family</fullName>
    </submittedName>
</protein>
<dbReference type="PRINTS" id="PR00455">
    <property type="entry name" value="HTHTETR"/>
</dbReference>
<evidence type="ECO:0000313" key="4">
    <source>
        <dbReference type="EMBL" id="SFM56579.1"/>
    </source>
</evidence>
<gene>
    <name evidence="4" type="ORF">SAMN05216207_100199</name>
</gene>
<dbReference type="InterPro" id="IPR036271">
    <property type="entry name" value="Tet_transcr_reg_TetR-rel_C_sf"/>
</dbReference>
<dbReference type="InterPro" id="IPR001647">
    <property type="entry name" value="HTH_TetR"/>
</dbReference>
<dbReference type="PANTHER" id="PTHR30055:SF226">
    <property type="entry name" value="HTH-TYPE TRANSCRIPTIONAL REGULATOR PKSA"/>
    <property type="match status" value="1"/>
</dbReference>
<dbReference type="EMBL" id="FOUY01000001">
    <property type="protein sequence ID" value="SFM56579.1"/>
    <property type="molecule type" value="Genomic_DNA"/>
</dbReference>
<name>A0A1I4RWI7_PSUAM</name>
<evidence type="ECO:0000256" key="2">
    <source>
        <dbReference type="PROSITE-ProRule" id="PRU00335"/>
    </source>
</evidence>
<dbReference type="SUPFAM" id="SSF46689">
    <property type="entry name" value="Homeodomain-like"/>
    <property type="match status" value="1"/>
</dbReference>
<dbReference type="PROSITE" id="PS50977">
    <property type="entry name" value="HTH_TETR_2"/>
    <property type="match status" value="1"/>
</dbReference>
<accession>A0A1I4RWI7</accession>
<sequence>MRRTPRQARSRETVEIVLTAAAQVFGREGVAATTNRIAERAGVSIGSLYQYFPHKQALLDALVARHVTEARSTLDAEFAALRAEPPEPVVALLRIADTAVALHADHPHLHALFAGFATRTPDGVAAVDALRTDCMREIAFHLSRRAGGGDPDALARTLVHAVDGLLHHSPADPQVQRARVRDLVRLVEPGPA</sequence>
<keyword evidence="1 2" id="KW-0238">DNA-binding</keyword>